<dbReference type="NCBIfam" id="TIGR00275">
    <property type="entry name" value="aminoacetone oxidase family FAD-binding enzyme"/>
    <property type="match status" value="1"/>
</dbReference>
<evidence type="ECO:0000256" key="3">
    <source>
        <dbReference type="ARBA" id="ARBA00022827"/>
    </source>
</evidence>
<dbReference type="InterPro" id="IPR057661">
    <property type="entry name" value="RsdA/BaiN/AoA(So)_Rossmann"/>
</dbReference>
<dbReference type="InterPro" id="IPR023166">
    <property type="entry name" value="BaiN-like_dom_sf"/>
</dbReference>
<dbReference type="Gene3D" id="1.10.8.260">
    <property type="entry name" value="HI0933 insert domain-like"/>
    <property type="match status" value="1"/>
</dbReference>
<dbReference type="PRINTS" id="PR00419">
    <property type="entry name" value="ADXRDTASE"/>
</dbReference>
<dbReference type="InterPro" id="IPR004792">
    <property type="entry name" value="BaiN-like"/>
</dbReference>
<name>A0ABT1Z131_9RHOB</name>
<keyword evidence="3" id="KW-0274">FAD</keyword>
<dbReference type="RefSeq" id="WP_258294572.1">
    <property type="nucleotide sequence ID" value="NZ_JANKJG010000006.1"/>
</dbReference>
<comment type="cofactor">
    <cofactor evidence="1">
        <name>FAD</name>
        <dbReference type="ChEBI" id="CHEBI:57692"/>
    </cofactor>
</comment>
<evidence type="ECO:0000259" key="4">
    <source>
        <dbReference type="Pfam" id="PF03486"/>
    </source>
</evidence>
<dbReference type="InterPro" id="IPR036188">
    <property type="entry name" value="FAD/NAD-bd_sf"/>
</dbReference>
<accession>A0ABT1Z131</accession>
<keyword evidence="7" id="KW-1185">Reference proteome</keyword>
<dbReference type="NCBIfam" id="TIGR03862">
    <property type="entry name" value="flavo_PP4765"/>
    <property type="match status" value="1"/>
</dbReference>
<dbReference type="PANTHER" id="PTHR42887">
    <property type="entry name" value="OS12G0638800 PROTEIN"/>
    <property type="match status" value="1"/>
</dbReference>
<dbReference type="EMBL" id="JANKJG010000006">
    <property type="protein sequence ID" value="MCR8826841.1"/>
    <property type="molecule type" value="Genomic_DNA"/>
</dbReference>
<dbReference type="InterPro" id="IPR022460">
    <property type="entry name" value="Flavoprotein_PP4765"/>
</dbReference>
<evidence type="ECO:0000256" key="2">
    <source>
        <dbReference type="ARBA" id="ARBA00022630"/>
    </source>
</evidence>
<dbReference type="Pfam" id="PF03486">
    <property type="entry name" value="HI0933_like"/>
    <property type="match status" value="1"/>
</dbReference>
<reference evidence="6" key="1">
    <citation type="submission" date="2022-07" db="EMBL/GenBank/DDBJ databases">
        <title>Pseudosulfitobacter sp. strain AP-MA-4, whole genome sequence.</title>
        <authorList>
            <person name="Jiang Y."/>
        </authorList>
    </citation>
    <scope>NUCLEOTIDE SEQUENCE</scope>
    <source>
        <strain evidence="6">AP-MA-4</strain>
    </source>
</reference>
<feature type="domain" description="RsdA/BaiN/AoA(So)-like insert" evidence="5">
    <location>
        <begin position="194"/>
        <end position="336"/>
    </location>
</feature>
<dbReference type="SUPFAM" id="SSF51905">
    <property type="entry name" value="FAD/NAD(P)-binding domain"/>
    <property type="match status" value="1"/>
</dbReference>
<evidence type="ECO:0000313" key="6">
    <source>
        <dbReference type="EMBL" id="MCR8826841.1"/>
    </source>
</evidence>
<dbReference type="Pfam" id="PF22780">
    <property type="entry name" value="HI0933_like_1st"/>
    <property type="match status" value="1"/>
</dbReference>
<evidence type="ECO:0000313" key="7">
    <source>
        <dbReference type="Proteomes" id="UP001165396"/>
    </source>
</evidence>
<evidence type="ECO:0000259" key="5">
    <source>
        <dbReference type="Pfam" id="PF22780"/>
    </source>
</evidence>
<dbReference type="Gene3D" id="2.40.30.10">
    <property type="entry name" value="Translation factors"/>
    <property type="match status" value="1"/>
</dbReference>
<dbReference type="Proteomes" id="UP001165396">
    <property type="component" value="Unassembled WGS sequence"/>
</dbReference>
<dbReference type="PANTHER" id="PTHR42887:SF1">
    <property type="entry name" value="BLR3961 PROTEIN"/>
    <property type="match status" value="1"/>
</dbReference>
<feature type="domain" description="RsdA/BaiN/AoA(So)-like Rossmann fold-like" evidence="4">
    <location>
        <begin position="12"/>
        <end position="388"/>
    </location>
</feature>
<dbReference type="Gene3D" id="3.50.50.60">
    <property type="entry name" value="FAD/NAD(P)-binding domain"/>
    <property type="match status" value="1"/>
</dbReference>
<protein>
    <submittedName>
        <fullName evidence="6">TIGR03862 family flavoprotein</fullName>
    </submittedName>
</protein>
<comment type="caution">
    <text evidence="6">The sequence shown here is derived from an EMBL/GenBank/DDBJ whole genome shotgun (WGS) entry which is preliminary data.</text>
</comment>
<dbReference type="InterPro" id="IPR055178">
    <property type="entry name" value="RsdA/BaiN/AoA(So)-like_dom"/>
</dbReference>
<dbReference type="SUPFAM" id="SSF160996">
    <property type="entry name" value="HI0933 insert domain-like"/>
    <property type="match status" value="1"/>
</dbReference>
<proteinExistence type="predicted"/>
<evidence type="ECO:0000256" key="1">
    <source>
        <dbReference type="ARBA" id="ARBA00001974"/>
    </source>
</evidence>
<gene>
    <name evidence="6" type="ORF">NTA49_09860</name>
</gene>
<organism evidence="6 7">
    <name type="scientific">Pseudosulfitobacter koreensis</name>
    <dbReference type="NCBI Taxonomy" id="2968472"/>
    <lineage>
        <taxon>Bacteria</taxon>
        <taxon>Pseudomonadati</taxon>
        <taxon>Pseudomonadota</taxon>
        <taxon>Alphaproteobacteria</taxon>
        <taxon>Rhodobacterales</taxon>
        <taxon>Roseobacteraceae</taxon>
        <taxon>Pseudosulfitobacter</taxon>
    </lineage>
</organism>
<keyword evidence="2" id="KW-0285">Flavoprotein</keyword>
<sequence>MTLQQDLSTKTAAVIGAGPAGLMAAEVLAQAGVQVTLYDHKPSIGRKFLMAGKSGLNLTMDAPFDGFLPHYAETADVLRPILQAFDPAAVQDWARSLGQDVFTGSSGRVFPHAMKASPLLRAWLVRLADMGVQLQTRWRWTGWDGDALIFDQGRITADVTVLALGGASWARLGSDGAWSETLQGQDIAVAPFGPANVGLRVDWSAHMAPHFGQPVKAVAWRAGDTISRGEAILSAKGLEGSGIYSIARAVREGAALTVDLMPDQTVQQVAQRLARKRGKESHANHIRKALKLEPLKLALAQECARPLPQDPQALARVLKALPVAHAGLRPMDEAISTSGGLPFAALDPHLMLTSRPGTFAAGEMLDWEAPTGGYLITACLATGRWAAQGAIAHLQAAA</sequence>